<evidence type="ECO:0000256" key="6">
    <source>
        <dbReference type="ARBA" id="ARBA00023136"/>
    </source>
</evidence>
<dbReference type="AlphaFoldDB" id="A0A543I7Q6"/>
<keyword evidence="3" id="KW-1003">Cell membrane</keyword>
<gene>
    <name evidence="8" type="ORF">FHX41_0213</name>
</gene>
<evidence type="ECO:0000256" key="1">
    <source>
        <dbReference type="ARBA" id="ARBA00004651"/>
    </source>
</evidence>
<feature type="transmembrane region" description="Helical" evidence="7">
    <location>
        <begin position="29"/>
        <end position="47"/>
    </location>
</feature>
<dbReference type="GO" id="GO:0008324">
    <property type="term" value="F:monoatomic cation transmembrane transporter activity"/>
    <property type="evidence" value="ECO:0007669"/>
    <property type="project" value="InterPro"/>
</dbReference>
<dbReference type="GO" id="GO:0005886">
    <property type="term" value="C:plasma membrane"/>
    <property type="evidence" value="ECO:0007669"/>
    <property type="project" value="UniProtKB-SubCell"/>
</dbReference>
<dbReference type="Proteomes" id="UP000316706">
    <property type="component" value="Unassembled WGS sequence"/>
</dbReference>
<keyword evidence="6 7" id="KW-0472">Membrane</keyword>
<dbReference type="PANTHER" id="PTHR34584">
    <property type="entry name" value="NA(+)/H(+) ANTIPORTER SUBUNIT E1"/>
    <property type="match status" value="1"/>
</dbReference>
<dbReference type="PANTHER" id="PTHR34584:SF1">
    <property type="entry name" value="NA(+)_H(+) ANTIPORTER SUBUNIT E1"/>
    <property type="match status" value="1"/>
</dbReference>
<evidence type="ECO:0000256" key="7">
    <source>
        <dbReference type="SAM" id="Phobius"/>
    </source>
</evidence>
<comment type="similarity">
    <text evidence="2">Belongs to the CPA3 antiporters (TC 2.A.63) subunit E family.</text>
</comment>
<name>A0A543I7Q6_9ACTN</name>
<feature type="transmembrane region" description="Helical" evidence="7">
    <location>
        <begin position="7"/>
        <end position="23"/>
    </location>
</feature>
<sequence>MLARRRGTALVLAPLLAAFWLVMSGHLTWLHLTLGALSVALVIWVVWRMQVVDKESLPLRIVPRLPLYLLWLVGQIMLSALSVLRLVWSPRRRIRPAFGTVPAAGMSEVAKVVYANSITLTPGTLSVSFRGGDVEVHSLVEDDLADLPGSAMPRRVAGLERR</sequence>
<reference evidence="8 9" key="1">
    <citation type="submission" date="2019-06" db="EMBL/GenBank/DDBJ databases">
        <title>Sequencing the genomes of 1000 actinobacteria strains.</title>
        <authorList>
            <person name="Klenk H.-P."/>
        </authorList>
    </citation>
    <scope>NUCLEOTIDE SEQUENCE [LARGE SCALE GENOMIC DNA]</scope>
    <source>
        <strain evidence="8 9">DSM 45043</strain>
    </source>
</reference>
<feature type="transmembrane region" description="Helical" evidence="7">
    <location>
        <begin position="68"/>
        <end position="88"/>
    </location>
</feature>
<comment type="subcellular location">
    <subcellularLocation>
        <location evidence="1">Cell membrane</location>
        <topology evidence="1">Multi-pass membrane protein</topology>
    </subcellularLocation>
</comment>
<evidence type="ECO:0000256" key="3">
    <source>
        <dbReference type="ARBA" id="ARBA00022475"/>
    </source>
</evidence>
<comment type="caution">
    <text evidence="8">The sequence shown here is derived from an EMBL/GenBank/DDBJ whole genome shotgun (WGS) entry which is preliminary data.</text>
</comment>
<keyword evidence="5 7" id="KW-1133">Transmembrane helix</keyword>
<dbReference type="InterPro" id="IPR002758">
    <property type="entry name" value="Cation_antiport_E"/>
</dbReference>
<evidence type="ECO:0000313" key="9">
    <source>
        <dbReference type="Proteomes" id="UP000316706"/>
    </source>
</evidence>
<proteinExistence type="inferred from homology"/>
<evidence type="ECO:0000256" key="5">
    <source>
        <dbReference type="ARBA" id="ARBA00022989"/>
    </source>
</evidence>
<accession>A0A543I7Q6</accession>
<organism evidence="8 9">
    <name type="scientific">Actinomadura hallensis</name>
    <dbReference type="NCBI Taxonomy" id="337895"/>
    <lineage>
        <taxon>Bacteria</taxon>
        <taxon>Bacillati</taxon>
        <taxon>Actinomycetota</taxon>
        <taxon>Actinomycetes</taxon>
        <taxon>Streptosporangiales</taxon>
        <taxon>Thermomonosporaceae</taxon>
        <taxon>Actinomadura</taxon>
    </lineage>
</organism>
<protein>
    <submittedName>
        <fullName evidence="8">Multisubunit sodium/proton antiporter MrpE subunit</fullName>
    </submittedName>
</protein>
<keyword evidence="9" id="KW-1185">Reference proteome</keyword>
<dbReference type="Pfam" id="PF01899">
    <property type="entry name" value="MNHE"/>
    <property type="match status" value="1"/>
</dbReference>
<dbReference type="EMBL" id="VFPO01000001">
    <property type="protein sequence ID" value="TQM66632.1"/>
    <property type="molecule type" value="Genomic_DNA"/>
</dbReference>
<keyword evidence="4 7" id="KW-0812">Transmembrane</keyword>
<evidence type="ECO:0000313" key="8">
    <source>
        <dbReference type="EMBL" id="TQM66632.1"/>
    </source>
</evidence>
<evidence type="ECO:0000256" key="2">
    <source>
        <dbReference type="ARBA" id="ARBA00006228"/>
    </source>
</evidence>
<evidence type="ECO:0000256" key="4">
    <source>
        <dbReference type="ARBA" id="ARBA00022692"/>
    </source>
</evidence>